<gene>
    <name evidence="1" type="ORF">PHM2_080</name>
</gene>
<dbReference type="Proteomes" id="UP000006538">
    <property type="component" value="Segment"/>
</dbReference>
<protein>
    <submittedName>
        <fullName evidence="1">Uncharacterized protein</fullName>
    </submittedName>
</protein>
<dbReference type="OrthoDB" id="36350at10239"/>
<name>E3SST0_9CAUD</name>
<proteinExistence type="predicted"/>
<organism evidence="1 2">
    <name type="scientific">Prochlorococcus phage P-HM2</name>
    <dbReference type="NCBI Taxonomy" id="445696"/>
    <lineage>
        <taxon>Viruses</taxon>
        <taxon>Duplodnaviria</taxon>
        <taxon>Heunggongvirae</taxon>
        <taxon>Uroviricota</taxon>
        <taxon>Caudoviricetes</taxon>
        <taxon>Eurybiavirus</taxon>
        <taxon>Eurybiavirus PHM2</taxon>
    </lineage>
</organism>
<evidence type="ECO:0000313" key="2">
    <source>
        <dbReference type="Proteomes" id="UP000006538"/>
    </source>
</evidence>
<dbReference type="KEGG" id="vg:10327951"/>
<dbReference type="EMBL" id="GU075905">
    <property type="protein sequence ID" value="ADO99858.1"/>
    <property type="molecule type" value="Genomic_DNA"/>
</dbReference>
<dbReference type="GeneID" id="10327951"/>
<evidence type="ECO:0000313" key="1">
    <source>
        <dbReference type="EMBL" id="ADO99858.1"/>
    </source>
</evidence>
<accession>E3SST0</accession>
<dbReference type="RefSeq" id="YP_004323449.1">
    <property type="nucleotide sequence ID" value="NC_015284.1"/>
</dbReference>
<reference evidence="1 2" key="1">
    <citation type="journal article" date="2010" name="Environ. Microbiol.">
        <title>Genomic analysis of oceanic cyanobacterial myoviruses compared with T4-like myoviruses from diverse hosts and environments.</title>
        <authorList>
            <person name="Sullivan M.B."/>
            <person name="Huang K.H."/>
            <person name="Ignacio-Espinoza J.C."/>
            <person name="Berlin A.M."/>
            <person name="Kelly L."/>
            <person name="Weigele P.R."/>
            <person name="DeFrancesco A.S."/>
            <person name="Kern S.E."/>
            <person name="Thompson L.R."/>
            <person name="Young S."/>
            <person name="Yandava C."/>
            <person name="Fu R."/>
            <person name="Krastins B."/>
            <person name="Chase M."/>
            <person name="Sarracino D."/>
            <person name="Osburne M.S."/>
            <person name="Henn M.R."/>
            <person name="Chisholm S.W."/>
        </authorList>
    </citation>
    <scope>NUCLEOTIDE SEQUENCE [LARGE SCALE GENOMIC DNA]</scope>
    <source>
        <strain evidence="1">M4-259</strain>
    </source>
</reference>
<keyword evidence="2" id="KW-1185">Reference proteome</keyword>
<sequence>MFNLGMDTLEGKFVIKDEGKLLEFDRCGDLPDTFDHLISFEPTVPPEPHSVAEHVEMSKWSEYLQELVKRERK</sequence>